<organism evidence="2 3">
    <name type="scientific">Corynebacterium resistens (strain DSM 45100 / JCM 12819 / GTC 2026 / SICGH 158)</name>
    <dbReference type="NCBI Taxonomy" id="662755"/>
    <lineage>
        <taxon>Bacteria</taxon>
        <taxon>Bacillati</taxon>
        <taxon>Actinomycetota</taxon>
        <taxon>Actinomycetes</taxon>
        <taxon>Mycobacteriales</taxon>
        <taxon>Corynebacteriaceae</taxon>
        <taxon>Corynebacterium</taxon>
    </lineage>
</organism>
<dbReference type="GO" id="GO:0016853">
    <property type="term" value="F:isomerase activity"/>
    <property type="evidence" value="ECO:0007669"/>
    <property type="project" value="InterPro"/>
</dbReference>
<dbReference type="Gene3D" id="3.90.226.10">
    <property type="entry name" value="2-enoyl-CoA Hydratase, Chain A, domain 1"/>
    <property type="match status" value="1"/>
</dbReference>
<accession>F8E3A6</accession>
<dbReference type="PANTHER" id="PTHR43149">
    <property type="entry name" value="ENOYL-COA HYDRATASE"/>
    <property type="match status" value="1"/>
</dbReference>
<evidence type="ECO:0000256" key="1">
    <source>
        <dbReference type="ARBA" id="ARBA00005254"/>
    </source>
</evidence>
<evidence type="ECO:0000313" key="2">
    <source>
        <dbReference type="EMBL" id="AEI10432.1"/>
    </source>
</evidence>
<dbReference type="Pfam" id="PF00378">
    <property type="entry name" value="ECH_1"/>
    <property type="match status" value="1"/>
</dbReference>
<dbReference type="RefSeq" id="WP_013889412.1">
    <property type="nucleotide sequence ID" value="NC_015673.1"/>
</dbReference>
<dbReference type="EC" id="4.2.1.17" evidence="2"/>
<dbReference type="Proteomes" id="UP000000492">
    <property type="component" value="Chromosome"/>
</dbReference>
<sequence>MSATVKDIQASNRAVSLIKGTDPQTGAPNGIAYVTLNRPSKLNSLTLPVLDELVATARAIRRDRTIRVVILSGAGGNFSAGLDFASALKTPAKIARTFAPRPWRGTNTFQEAPWAWRRLPIPVIAAVEGYCFGGGVQIAAAADYRFTSSDATWSVLEAKWGLVPDMSGIASLKQILPIDTAKRLAMTGEILSGEKAVELGLASEVASDPVAAAEDLAHQLIARSPDSVAYAKRLFDETWTSGPRATFFKERIRQARLLMLDNTRIAQKLGLQTKSSSNDHSAASKGWLLQFKPRSVR</sequence>
<dbReference type="HOGENOM" id="CLU_009834_7_0_11"/>
<dbReference type="OrthoDB" id="8452484at2"/>
<dbReference type="GO" id="GO:0004300">
    <property type="term" value="F:enoyl-CoA hydratase activity"/>
    <property type="evidence" value="ECO:0007669"/>
    <property type="project" value="UniProtKB-EC"/>
</dbReference>
<protein>
    <submittedName>
        <fullName evidence="2">Enoyl-CoA hydratase</fullName>
        <ecNumber evidence="2">4.2.1.17</ecNumber>
    </submittedName>
</protein>
<dbReference type="STRING" id="662755.CRES_2079"/>
<keyword evidence="2" id="KW-0456">Lyase</keyword>
<dbReference type="InterPro" id="IPR045002">
    <property type="entry name" value="Ech1-like"/>
</dbReference>
<dbReference type="EMBL" id="CP002857">
    <property type="protein sequence ID" value="AEI10432.1"/>
    <property type="molecule type" value="Genomic_DNA"/>
</dbReference>
<dbReference type="InterPro" id="IPR001753">
    <property type="entry name" value="Enoyl-CoA_hydra/iso"/>
</dbReference>
<dbReference type="KEGG" id="crd:CRES_2079"/>
<name>F8E3A6_CORRG</name>
<reference evidence="2 3" key="1">
    <citation type="journal article" date="2012" name="BMC Genomics">
        <title>Complete genome sequence, lifestyle, and multi-drug resistance of the human pathogen Corynebacterium resistens DSM 45100 isolated from blood samples of a leukemia patient.</title>
        <authorList>
            <person name="Schroder J."/>
            <person name="Maus I."/>
            <person name="Meyer K."/>
            <person name="Wordemann S."/>
            <person name="Blom J."/>
            <person name="Jaenicke S."/>
            <person name="Schneider J."/>
            <person name="Trost E."/>
            <person name="Tauch A."/>
        </authorList>
    </citation>
    <scope>NUCLEOTIDE SEQUENCE [LARGE SCALE GENOMIC DNA]</scope>
    <source>
        <strain evidence="3">DSM 45100 / JCM 12819 / CCUG 50093 / GTC 2026 / SICGH 158</strain>
    </source>
</reference>
<dbReference type="SUPFAM" id="SSF52096">
    <property type="entry name" value="ClpP/crotonase"/>
    <property type="match status" value="1"/>
</dbReference>
<dbReference type="CDD" id="cd06558">
    <property type="entry name" value="crotonase-like"/>
    <property type="match status" value="1"/>
</dbReference>
<dbReference type="PANTHER" id="PTHR43149:SF1">
    <property type="entry name" value="DELTA(3,5)-DELTA(2,4)-DIENOYL-COA ISOMERASE, MITOCHONDRIAL"/>
    <property type="match status" value="1"/>
</dbReference>
<comment type="similarity">
    <text evidence="1">Belongs to the enoyl-CoA hydratase/isomerase family.</text>
</comment>
<evidence type="ECO:0000313" key="3">
    <source>
        <dbReference type="Proteomes" id="UP000000492"/>
    </source>
</evidence>
<dbReference type="eggNOG" id="COG1024">
    <property type="taxonomic scope" value="Bacteria"/>
</dbReference>
<proteinExistence type="inferred from homology"/>
<dbReference type="NCBIfam" id="NF005699">
    <property type="entry name" value="PRK07509.1"/>
    <property type="match status" value="1"/>
</dbReference>
<dbReference type="InterPro" id="IPR029045">
    <property type="entry name" value="ClpP/crotonase-like_dom_sf"/>
</dbReference>
<gene>
    <name evidence="2" type="primary">echA1</name>
    <name evidence="2" type="ordered locus">CRES_2079</name>
</gene>
<keyword evidence="3" id="KW-1185">Reference proteome</keyword>
<dbReference type="AlphaFoldDB" id="F8E3A6"/>